<dbReference type="Proteomes" id="UP000000641">
    <property type="component" value="Chromosome"/>
</dbReference>
<dbReference type="GeneID" id="4601209"/>
<organism evidence="1 2">
    <name type="scientific">Thermofilum pendens (strain DSM 2475 / Hrk 5)</name>
    <dbReference type="NCBI Taxonomy" id="368408"/>
    <lineage>
        <taxon>Archaea</taxon>
        <taxon>Thermoproteota</taxon>
        <taxon>Thermoprotei</taxon>
        <taxon>Thermofilales</taxon>
        <taxon>Thermofilaceae</taxon>
        <taxon>Thermofilum</taxon>
    </lineage>
</organism>
<dbReference type="GO" id="GO:0016485">
    <property type="term" value="P:protein processing"/>
    <property type="evidence" value="ECO:0007669"/>
    <property type="project" value="TreeGrafter"/>
</dbReference>
<dbReference type="KEGG" id="tpe:Tpen_1508"/>
<name>A1S0C5_THEPD</name>
<dbReference type="eggNOG" id="arCOG04429">
    <property type="taxonomic scope" value="Archaea"/>
</dbReference>
<dbReference type="EnsemblBacteria" id="ABL78905">
    <property type="protein sequence ID" value="ABL78905"/>
    <property type="gene ID" value="Tpen_1508"/>
</dbReference>
<reference evidence="2" key="1">
    <citation type="journal article" date="2008" name="J. Bacteriol.">
        <title>Genome sequence of Thermofilum pendens reveals an exceptional loss of biosynthetic pathways without genome reduction.</title>
        <authorList>
            <person name="Anderson I."/>
            <person name="Rodriguez J."/>
            <person name="Susanti D."/>
            <person name="Porat I."/>
            <person name="Reich C."/>
            <person name="Ulrich L.E."/>
            <person name="Elkins J.G."/>
            <person name="Mavromatis K."/>
            <person name="Lykidis A."/>
            <person name="Kim E."/>
            <person name="Thompson L.S."/>
            <person name="Nolan M."/>
            <person name="Land M."/>
            <person name="Copeland A."/>
            <person name="Lapidus A."/>
            <person name="Lucas S."/>
            <person name="Detter C."/>
            <person name="Zhulin I.B."/>
            <person name="Olsen G.J."/>
            <person name="Whitman W."/>
            <person name="Mukhopadhyay B."/>
            <person name="Bristow J."/>
            <person name="Kyrpides N."/>
        </authorList>
    </citation>
    <scope>NUCLEOTIDE SEQUENCE [LARGE SCALE GENOMIC DNA]</scope>
    <source>
        <strain evidence="2">DSM 2475 / Hrk 5</strain>
    </source>
</reference>
<dbReference type="Gene3D" id="3.40.50.1450">
    <property type="entry name" value="HybD-like"/>
    <property type="match status" value="1"/>
</dbReference>
<dbReference type="SUPFAM" id="SSF53163">
    <property type="entry name" value="HybD-like"/>
    <property type="match status" value="1"/>
</dbReference>
<dbReference type="InterPro" id="IPR000671">
    <property type="entry name" value="Peptidase_A31"/>
</dbReference>
<accession>A1S0C5</accession>
<dbReference type="GO" id="GO:0008047">
    <property type="term" value="F:enzyme activator activity"/>
    <property type="evidence" value="ECO:0007669"/>
    <property type="project" value="InterPro"/>
</dbReference>
<dbReference type="EMBL" id="CP000505">
    <property type="protein sequence ID" value="ABL78905.1"/>
    <property type="molecule type" value="Genomic_DNA"/>
</dbReference>
<keyword evidence="2" id="KW-1185">Reference proteome</keyword>
<proteinExistence type="predicted"/>
<dbReference type="NCBIfam" id="TIGR00072">
    <property type="entry name" value="hydrog_prot"/>
    <property type="match status" value="1"/>
</dbReference>
<dbReference type="Pfam" id="PF01750">
    <property type="entry name" value="HycI"/>
    <property type="match status" value="1"/>
</dbReference>
<dbReference type="STRING" id="368408.Tpen_1508"/>
<dbReference type="InterPro" id="IPR004420">
    <property type="entry name" value="Pept_A31_hyd_mat_HycI"/>
</dbReference>
<dbReference type="CDD" id="cd06067">
    <property type="entry name" value="H2MP_MemB-H2evol"/>
    <property type="match status" value="1"/>
</dbReference>
<dbReference type="OrthoDB" id="17604at2157"/>
<keyword evidence="1" id="KW-0645">Protease</keyword>
<evidence type="ECO:0000313" key="2">
    <source>
        <dbReference type="Proteomes" id="UP000000641"/>
    </source>
</evidence>
<dbReference type="GO" id="GO:0004175">
    <property type="term" value="F:endopeptidase activity"/>
    <property type="evidence" value="ECO:0007669"/>
    <property type="project" value="TreeGrafter"/>
</dbReference>
<protein>
    <submittedName>
        <fullName evidence="1">Hydrogenase maturation protease</fullName>
    </submittedName>
</protein>
<sequence length="163" mass="17616">MATLPEVLKSAVEEILRRRPALVFLGNYLRGDDAAGLLVGARVKASAEYPYVFVCEEGLENCLHELRRAGVKVALIVDAVDAGLEPGSIVLSRLDAAYEALPSTHKLPLRLVAEYLGLEEVYVLGIQVQNLEVSQGVSRPVAESARRLAEALLEALGRLGAQR</sequence>
<dbReference type="PANTHER" id="PTHR30302:SF7">
    <property type="entry name" value="F420-NONREDUCING HYDROGENASE II"/>
    <property type="match status" value="1"/>
</dbReference>
<dbReference type="HOGENOM" id="CLU_099037_4_1_2"/>
<dbReference type="InterPro" id="IPR023430">
    <property type="entry name" value="Pept_HybD-like_dom_sf"/>
</dbReference>
<keyword evidence="1" id="KW-0378">Hydrolase</keyword>
<evidence type="ECO:0000313" key="1">
    <source>
        <dbReference type="EMBL" id="ABL78905.1"/>
    </source>
</evidence>
<dbReference type="AlphaFoldDB" id="A1S0C5"/>
<gene>
    <name evidence="1" type="ordered locus">Tpen_1508</name>
</gene>
<dbReference type="PANTHER" id="PTHR30302">
    <property type="entry name" value="HYDROGENASE 1 MATURATION PROTEASE"/>
    <property type="match status" value="1"/>
</dbReference>
<dbReference type="RefSeq" id="WP_011753170.1">
    <property type="nucleotide sequence ID" value="NC_008698.1"/>
</dbReference>